<name>A0ACC0YXQ8_9ROSI</name>
<organism evidence="1 2">
    <name type="scientific">Pistacia integerrima</name>
    <dbReference type="NCBI Taxonomy" id="434235"/>
    <lineage>
        <taxon>Eukaryota</taxon>
        <taxon>Viridiplantae</taxon>
        <taxon>Streptophyta</taxon>
        <taxon>Embryophyta</taxon>
        <taxon>Tracheophyta</taxon>
        <taxon>Spermatophyta</taxon>
        <taxon>Magnoliopsida</taxon>
        <taxon>eudicotyledons</taxon>
        <taxon>Gunneridae</taxon>
        <taxon>Pentapetalae</taxon>
        <taxon>rosids</taxon>
        <taxon>malvids</taxon>
        <taxon>Sapindales</taxon>
        <taxon>Anacardiaceae</taxon>
        <taxon>Pistacia</taxon>
    </lineage>
</organism>
<comment type="caution">
    <text evidence="1">The sequence shown here is derived from an EMBL/GenBank/DDBJ whole genome shotgun (WGS) entry which is preliminary data.</text>
</comment>
<dbReference type="EMBL" id="CM047739">
    <property type="protein sequence ID" value="KAJ0043169.1"/>
    <property type="molecule type" value="Genomic_DNA"/>
</dbReference>
<proteinExistence type="predicted"/>
<keyword evidence="2" id="KW-1185">Reference proteome</keyword>
<evidence type="ECO:0000313" key="2">
    <source>
        <dbReference type="Proteomes" id="UP001163603"/>
    </source>
</evidence>
<reference evidence="2" key="1">
    <citation type="journal article" date="2023" name="G3 (Bethesda)">
        <title>Genome assembly and association tests identify interacting loci associated with vigor, precocity, and sex in interspecific pistachio rootstocks.</title>
        <authorList>
            <person name="Palmer W."/>
            <person name="Jacygrad E."/>
            <person name="Sagayaradj S."/>
            <person name="Cavanaugh K."/>
            <person name="Han R."/>
            <person name="Bertier L."/>
            <person name="Beede B."/>
            <person name="Kafkas S."/>
            <person name="Golino D."/>
            <person name="Preece J."/>
            <person name="Michelmore R."/>
        </authorList>
    </citation>
    <scope>NUCLEOTIDE SEQUENCE [LARGE SCALE GENOMIC DNA]</scope>
</reference>
<gene>
    <name evidence="1" type="ORF">Pint_18644</name>
</gene>
<sequence length="635" mass="72705">MDPEAALELVKNGVTLLLLDVPQYTLVGIDTQVFSVGPAFKGIKMIPPGVHFVFYSSSTRDGKEFSPIIGFFVDAGPSEVIVRKWDQQEERLVKVLEDEEERYVQAVRSLEFDRQLGPYNLSQYGDWKRLSNYITKSTIERLEPIGGEITVTSESGMVKNTPKTSMEKALDEQLRASKFSTTDDNSQKKGCYYTSIPRVIKRRGMQGEELTSLNLDKANTIIRELTYKRIWRFRGLTSWGAAMGQSLEAFLQWKSLVSLLFGCTEAFIKVVYYQLKYGLQKDRSGTETGTSALLDDSWLSADSFLHHLCKDFFWLVLEASVVDGDLLSWTRKFKELLENSLGWEFQQSSAVDGIYFEENDEYAPVVEMLDDSTSRSYASGGRRRYDLFGGGKPGDEDFRKAWKKEMDEDECLWTGSEDESDSEKGKGRLEKEIRKVRQKAKEHSALIDADDSDELYGVWSGSDEEKSLWTGSEGDDDDDIPTEPYPNEASDKHIDKLFEFEEKPKYRTISELLKAENEPEELSPGKQARKLAVENALKKLKKGPDGRYINVWEVMSDIDILIGAFENIVSGPEYEELRQGGPKKLNMEFFKDIQARMRDPNYKFSPEIKLKPKSKLVSRKKWQKAQSRRRKAQKR</sequence>
<accession>A0ACC0YXQ8</accession>
<protein>
    <submittedName>
        <fullName evidence="1">Uncharacterized protein</fullName>
    </submittedName>
</protein>
<dbReference type="Proteomes" id="UP001163603">
    <property type="component" value="Chromosome 4"/>
</dbReference>
<evidence type="ECO:0000313" key="1">
    <source>
        <dbReference type="EMBL" id="KAJ0043169.1"/>
    </source>
</evidence>